<accession>F7ZE28</accession>
<dbReference type="EMBL" id="CP002623">
    <property type="protein sequence ID" value="AEI93349.1"/>
    <property type="molecule type" value="Genomic_DNA"/>
</dbReference>
<reference evidence="1 2" key="1">
    <citation type="journal article" date="2011" name="BMC Genomics">
        <title>Comparative genome analysis and genome-guided physiological analysis of Roseobacter litoralis.</title>
        <authorList>
            <person name="Kalhoefer D."/>
            <person name="Thole S."/>
            <person name="Voget S."/>
            <person name="Lehmann R."/>
            <person name="Liesegang H."/>
            <person name="Wollher A."/>
            <person name="Daniel R."/>
            <person name="Simon M."/>
            <person name="Brinkhoff T."/>
        </authorList>
    </citation>
    <scope>NUCLEOTIDE SEQUENCE [LARGE SCALE GENOMIC DNA]</scope>
    <source>
        <strain evidence="2">ATCC 49566 / DSM 6996 / JCM 21268 / NBRC 15278 / OCh 149</strain>
    </source>
</reference>
<keyword evidence="2" id="KW-1185">Reference proteome</keyword>
<dbReference type="Proteomes" id="UP000001353">
    <property type="component" value="Chromosome"/>
</dbReference>
<dbReference type="Pfam" id="PF06035">
    <property type="entry name" value="Peptidase_C93"/>
    <property type="match status" value="1"/>
</dbReference>
<dbReference type="InterPro" id="IPR010319">
    <property type="entry name" value="Transglutaminase-like_Cys_pept"/>
</dbReference>
<name>F7ZE28_ROSLO</name>
<dbReference type="PANTHER" id="PTHR39327">
    <property type="match status" value="1"/>
</dbReference>
<gene>
    <name evidence="1" type="ordered locus">RLO149_c013470</name>
</gene>
<sequence>MIERLGATENLSIARSVALGRDNAKGLLLGLAVGVALALSTIPVAAAGNGGSAFLVAQKPVKAPSGFNGLCARYDWVCSMSGTGSTLTSKQLELAKSVNRAVNKEVREIEDLRQYGKEEYWALPSYRGGDCEDLVLLKKKMLVERGVPSKLLLIATVLDRKLKSHAVLVLRTKSGDLVLDNLTNKVKPWKETGYTFLKLQNPKSLSRWDAVLAGGVISDRPTASR</sequence>
<dbReference type="STRING" id="391595.RLO149_c013470"/>
<dbReference type="KEGG" id="rli:RLO149_c013470"/>
<dbReference type="Gene3D" id="3.10.620.30">
    <property type="match status" value="1"/>
</dbReference>
<organism evidence="1 2">
    <name type="scientific">Roseobacter litoralis (strain ATCC 49566 / DSM 6996 / JCM 21268 / NBRC 15278 / OCh 149)</name>
    <dbReference type="NCBI Taxonomy" id="391595"/>
    <lineage>
        <taxon>Bacteria</taxon>
        <taxon>Pseudomonadati</taxon>
        <taxon>Pseudomonadota</taxon>
        <taxon>Alphaproteobacteria</taxon>
        <taxon>Rhodobacterales</taxon>
        <taxon>Roseobacteraceae</taxon>
        <taxon>Roseobacter</taxon>
    </lineage>
</organism>
<proteinExistence type="predicted"/>
<dbReference type="HOGENOM" id="CLU_092032_1_1_5"/>
<dbReference type="PANTHER" id="PTHR39327:SF1">
    <property type="entry name" value="BLR5470 PROTEIN"/>
    <property type="match status" value="1"/>
</dbReference>
<dbReference type="AlphaFoldDB" id="F7ZE28"/>
<dbReference type="eggNOG" id="COG3672">
    <property type="taxonomic scope" value="Bacteria"/>
</dbReference>
<evidence type="ECO:0000313" key="1">
    <source>
        <dbReference type="EMBL" id="AEI93349.1"/>
    </source>
</evidence>
<evidence type="ECO:0000313" key="2">
    <source>
        <dbReference type="Proteomes" id="UP000001353"/>
    </source>
</evidence>
<protein>
    <submittedName>
        <fullName evidence="1">Uncharacterized protein</fullName>
    </submittedName>
</protein>